<organism evidence="1 2">
    <name type="scientific">Streptomyces nanshensis</name>
    <dbReference type="NCBI Taxonomy" id="518642"/>
    <lineage>
        <taxon>Bacteria</taxon>
        <taxon>Bacillati</taxon>
        <taxon>Actinomycetota</taxon>
        <taxon>Actinomycetes</taxon>
        <taxon>Kitasatosporales</taxon>
        <taxon>Streptomycetaceae</taxon>
        <taxon>Streptomyces</taxon>
    </lineage>
</organism>
<dbReference type="RefSeq" id="WP_070015299.1">
    <property type="nucleotide sequence ID" value="NZ_LJGW01000089.1"/>
</dbReference>
<evidence type="ECO:0000313" key="1">
    <source>
        <dbReference type="EMBL" id="OEV13240.1"/>
    </source>
</evidence>
<protein>
    <submittedName>
        <fullName evidence="1">Uncharacterized protein</fullName>
    </submittedName>
</protein>
<evidence type="ECO:0000313" key="2">
    <source>
        <dbReference type="Proteomes" id="UP000176005"/>
    </source>
</evidence>
<proteinExistence type="predicted"/>
<sequence length="132" mass="14409">MSIRLPRRPRRRVDLQLLLIGGEMTAQAVRVHYPAGACAEWLPPIARDALPGDAPGEAHRDYNRALKAVVIALDLFGRGFTNATASDHLIRLHAKGLGWQDGASDQCIAMVRADLNAFQASPAVSRGPLHRR</sequence>
<reference evidence="1 2" key="1">
    <citation type="journal article" date="2016" name="Front. Microbiol.">
        <title>Comparative Genomics Analysis of Streptomyces Species Reveals Their Adaptation to the Marine Environment and Their Diversity at the Genomic Level.</title>
        <authorList>
            <person name="Tian X."/>
            <person name="Zhang Z."/>
            <person name="Yang T."/>
            <person name="Chen M."/>
            <person name="Li J."/>
            <person name="Chen F."/>
            <person name="Yang J."/>
            <person name="Li W."/>
            <person name="Zhang B."/>
            <person name="Zhang Z."/>
            <person name="Wu J."/>
            <person name="Zhang C."/>
            <person name="Long L."/>
            <person name="Xiao J."/>
        </authorList>
    </citation>
    <scope>NUCLEOTIDE SEQUENCE [LARGE SCALE GENOMIC DNA]</scope>
    <source>
        <strain evidence="1 2">SCSIO 10429</strain>
    </source>
</reference>
<gene>
    <name evidence="1" type="ORF">AN218_04485</name>
</gene>
<dbReference type="AlphaFoldDB" id="A0A1E7LAQ9"/>
<comment type="caution">
    <text evidence="1">The sequence shown here is derived from an EMBL/GenBank/DDBJ whole genome shotgun (WGS) entry which is preliminary data.</text>
</comment>
<accession>A0A1E7LAQ9</accession>
<dbReference type="EMBL" id="LJGW01000089">
    <property type="protein sequence ID" value="OEV13240.1"/>
    <property type="molecule type" value="Genomic_DNA"/>
</dbReference>
<keyword evidence="2" id="KW-1185">Reference proteome</keyword>
<dbReference type="Proteomes" id="UP000176005">
    <property type="component" value="Unassembled WGS sequence"/>
</dbReference>
<name>A0A1E7LAQ9_9ACTN</name>